<organism evidence="1 2">
    <name type="scientific">Metarhizobium album</name>
    <dbReference type="NCBI Taxonomy" id="2182425"/>
    <lineage>
        <taxon>Bacteria</taxon>
        <taxon>Pseudomonadati</taxon>
        <taxon>Pseudomonadota</taxon>
        <taxon>Alphaproteobacteria</taxon>
        <taxon>Hyphomicrobiales</taxon>
        <taxon>Rhizobiaceae</taxon>
        <taxon>Metarhizobium</taxon>
    </lineage>
</organism>
<protein>
    <submittedName>
        <fullName evidence="1">Uncharacterized protein</fullName>
    </submittedName>
</protein>
<dbReference type="InterPro" id="IPR009843">
    <property type="entry name" value="DUF1403"/>
</dbReference>
<comment type="caution">
    <text evidence="1">The sequence shown here is derived from an EMBL/GenBank/DDBJ whole genome shotgun (WGS) entry which is preliminary data.</text>
</comment>
<gene>
    <name evidence="1" type="ORF">DEM27_33210</name>
</gene>
<evidence type="ECO:0000313" key="1">
    <source>
        <dbReference type="EMBL" id="PWE52043.1"/>
    </source>
</evidence>
<keyword evidence="2" id="KW-1185">Reference proteome</keyword>
<dbReference type="OrthoDB" id="7865302at2"/>
<evidence type="ECO:0000313" key="2">
    <source>
        <dbReference type="Proteomes" id="UP000245252"/>
    </source>
</evidence>
<dbReference type="Proteomes" id="UP000245252">
    <property type="component" value="Unassembled WGS sequence"/>
</dbReference>
<sequence>MRPRSRFATSPAELLKLAWDDRLVSAVDHADDALQSGRPASLAAVDLVSAIYAARPDAERLAWMLADLPIAARLKWDFAVSLLMAQR</sequence>
<accession>A0A2U2DFE8</accession>
<dbReference type="Pfam" id="PF07183">
    <property type="entry name" value="DUF1403"/>
    <property type="match status" value="1"/>
</dbReference>
<reference evidence="1 2" key="1">
    <citation type="submission" date="2018-05" db="EMBL/GenBank/DDBJ databases">
        <title>The draft genome of strain NS-104.</title>
        <authorList>
            <person name="Hang P."/>
            <person name="Jiang J."/>
        </authorList>
    </citation>
    <scope>NUCLEOTIDE SEQUENCE [LARGE SCALE GENOMIC DNA]</scope>
    <source>
        <strain evidence="1 2">NS-104</strain>
    </source>
</reference>
<dbReference type="EMBL" id="QFBC01000042">
    <property type="protein sequence ID" value="PWE52043.1"/>
    <property type="molecule type" value="Genomic_DNA"/>
</dbReference>
<dbReference type="AlphaFoldDB" id="A0A2U2DFE8"/>
<name>A0A2U2DFE8_9HYPH</name>
<proteinExistence type="predicted"/>